<feature type="compositionally biased region" description="Low complexity" evidence="8">
    <location>
        <begin position="8"/>
        <end position="25"/>
    </location>
</feature>
<dbReference type="InterPro" id="IPR013685">
    <property type="entry name" value="POTRA_FtsQ_type"/>
</dbReference>
<sequence>MEKKRRTPPQQTRGRSRGQPPQRRTAPGQPTRPADHRLPAQRTPAPSRPRPPAKEPPPRRRRRSSVGAAERRKRRRRRMKLFYLILFLLVIGTALTFAFTVLFRVETVEVRGESRYSAEEILKASGLQTGGNVFLTDTAAASDAVEKALPYIGVADVRRILPSGLEIIVEEEAVAGAVLDDTQYILVGVSGKVLDRVTEKPEGCPLIKGVAVREAPIGSQIVYEEGESREVFDKLSQAIAAVNLDKVTEIDLEDSYDAKVLYDGRIWLEFGPPTAFEEKLRFFLELLKEGNLTESDSGTLDLSLAASTDHAYFSTGIASSAVSTDASSATASTPESSSGL</sequence>
<comment type="caution">
    <text evidence="11">The sequence shown here is derived from an EMBL/GenBank/DDBJ whole genome shotgun (WGS) entry which is preliminary data.</text>
</comment>
<evidence type="ECO:0000256" key="6">
    <source>
        <dbReference type="ARBA" id="ARBA00023136"/>
    </source>
</evidence>
<evidence type="ECO:0000259" key="10">
    <source>
        <dbReference type="PROSITE" id="PS51779"/>
    </source>
</evidence>
<feature type="domain" description="POTRA" evidence="10">
    <location>
        <begin position="103"/>
        <end position="172"/>
    </location>
</feature>
<comment type="subcellular location">
    <subcellularLocation>
        <location evidence="1">Membrane</location>
    </subcellularLocation>
</comment>
<dbReference type="InterPro" id="IPR050487">
    <property type="entry name" value="FtsQ_DivIB"/>
</dbReference>
<evidence type="ECO:0000256" key="8">
    <source>
        <dbReference type="SAM" id="MobiDB-lite"/>
    </source>
</evidence>
<dbReference type="InterPro" id="IPR034746">
    <property type="entry name" value="POTRA"/>
</dbReference>
<name>A0A9D1AKM1_9FIRM</name>
<feature type="transmembrane region" description="Helical" evidence="9">
    <location>
        <begin position="81"/>
        <end position="103"/>
    </location>
</feature>
<evidence type="ECO:0000256" key="5">
    <source>
        <dbReference type="ARBA" id="ARBA00022989"/>
    </source>
</evidence>
<evidence type="ECO:0000313" key="12">
    <source>
        <dbReference type="Proteomes" id="UP000824242"/>
    </source>
</evidence>
<gene>
    <name evidence="11" type="ORF">IAB89_00445</name>
</gene>
<feature type="region of interest" description="Disordered" evidence="8">
    <location>
        <begin position="1"/>
        <end position="72"/>
    </location>
</feature>
<dbReference type="EMBL" id="DVGZ01000004">
    <property type="protein sequence ID" value="HIR46119.1"/>
    <property type="molecule type" value="Genomic_DNA"/>
</dbReference>
<protein>
    <submittedName>
        <fullName evidence="11">FtsQ-type POTRA domain-containing protein</fullName>
    </submittedName>
</protein>
<dbReference type="GO" id="GO:0005886">
    <property type="term" value="C:plasma membrane"/>
    <property type="evidence" value="ECO:0007669"/>
    <property type="project" value="TreeGrafter"/>
</dbReference>
<keyword evidence="5 9" id="KW-1133">Transmembrane helix</keyword>
<evidence type="ECO:0000256" key="3">
    <source>
        <dbReference type="ARBA" id="ARBA00022618"/>
    </source>
</evidence>
<reference evidence="11" key="2">
    <citation type="journal article" date="2021" name="PeerJ">
        <title>Extensive microbial diversity within the chicken gut microbiome revealed by metagenomics and culture.</title>
        <authorList>
            <person name="Gilroy R."/>
            <person name="Ravi A."/>
            <person name="Getino M."/>
            <person name="Pursley I."/>
            <person name="Horton D.L."/>
            <person name="Alikhan N.F."/>
            <person name="Baker D."/>
            <person name="Gharbi K."/>
            <person name="Hall N."/>
            <person name="Watson M."/>
            <person name="Adriaenssens E.M."/>
            <person name="Foster-Nyarko E."/>
            <person name="Jarju S."/>
            <person name="Secka A."/>
            <person name="Antonio M."/>
            <person name="Oren A."/>
            <person name="Chaudhuri R.R."/>
            <person name="La Ragione R."/>
            <person name="Hildebrand F."/>
            <person name="Pallen M.J."/>
        </authorList>
    </citation>
    <scope>NUCLEOTIDE SEQUENCE</scope>
    <source>
        <strain evidence="11">ChiSxjej1B13-7958</strain>
    </source>
</reference>
<keyword evidence="4 9" id="KW-0812">Transmembrane</keyword>
<evidence type="ECO:0000256" key="7">
    <source>
        <dbReference type="ARBA" id="ARBA00023306"/>
    </source>
</evidence>
<keyword evidence="6 9" id="KW-0472">Membrane</keyword>
<dbReference type="Gene3D" id="3.10.20.310">
    <property type="entry name" value="membrane protein fhac"/>
    <property type="match status" value="1"/>
</dbReference>
<organism evidence="11 12">
    <name type="scientific">Candidatus Caccousia avicola</name>
    <dbReference type="NCBI Taxonomy" id="2840721"/>
    <lineage>
        <taxon>Bacteria</taxon>
        <taxon>Bacillati</taxon>
        <taxon>Bacillota</taxon>
        <taxon>Clostridia</taxon>
        <taxon>Eubacteriales</taxon>
        <taxon>Oscillospiraceae</taxon>
        <taxon>Oscillospiraceae incertae sedis</taxon>
        <taxon>Candidatus Caccousia</taxon>
    </lineage>
</organism>
<dbReference type="AlphaFoldDB" id="A0A9D1AKM1"/>
<evidence type="ECO:0000256" key="1">
    <source>
        <dbReference type="ARBA" id="ARBA00004370"/>
    </source>
</evidence>
<keyword evidence="3" id="KW-0132">Cell division</keyword>
<keyword evidence="7" id="KW-0131">Cell cycle</keyword>
<evidence type="ECO:0000256" key="4">
    <source>
        <dbReference type="ARBA" id="ARBA00022692"/>
    </source>
</evidence>
<reference evidence="11" key="1">
    <citation type="submission" date="2020-10" db="EMBL/GenBank/DDBJ databases">
        <authorList>
            <person name="Gilroy R."/>
        </authorList>
    </citation>
    <scope>NUCLEOTIDE SEQUENCE</scope>
    <source>
        <strain evidence="11">ChiSxjej1B13-7958</strain>
    </source>
</reference>
<evidence type="ECO:0000256" key="9">
    <source>
        <dbReference type="SAM" id="Phobius"/>
    </source>
</evidence>
<keyword evidence="2" id="KW-1003">Cell membrane</keyword>
<dbReference type="Pfam" id="PF08478">
    <property type="entry name" value="POTRA_1"/>
    <property type="match status" value="1"/>
</dbReference>
<dbReference type="PANTHER" id="PTHR37820:SF1">
    <property type="entry name" value="CELL DIVISION PROTEIN FTSQ"/>
    <property type="match status" value="1"/>
</dbReference>
<accession>A0A9D1AKM1</accession>
<evidence type="ECO:0000313" key="11">
    <source>
        <dbReference type="EMBL" id="HIR46119.1"/>
    </source>
</evidence>
<dbReference type="GO" id="GO:0051301">
    <property type="term" value="P:cell division"/>
    <property type="evidence" value="ECO:0007669"/>
    <property type="project" value="UniProtKB-KW"/>
</dbReference>
<proteinExistence type="predicted"/>
<dbReference type="Proteomes" id="UP000824242">
    <property type="component" value="Unassembled WGS sequence"/>
</dbReference>
<dbReference type="PROSITE" id="PS51779">
    <property type="entry name" value="POTRA"/>
    <property type="match status" value="1"/>
</dbReference>
<evidence type="ECO:0000256" key="2">
    <source>
        <dbReference type="ARBA" id="ARBA00022475"/>
    </source>
</evidence>
<dbReference type="PANTHER" id="PTHR37820">
    <property type="entry name" value="CELL DIVISION PROTEIN DIVIB"/>
    <property type="match status" value="1"/>
</dbReference>